<accession>A0A1L9V3U7</accession>
<keyword evidence="2" id="KW-1185">Reference proteome</keyword>
<name>A0A1L9V3U7_ASPGL</name>
<organism evidence="1 2">
    <name type="scientific">Aspergillus glaucus CBS 516.65</name>
    <dbReference type="NCBI Taxonomy" id="1160497"/>
    <lineage>
        <taxon>Eukaryota</taxon>
        <taxon>Fungi</taxon>
        <taxon>Dikarya</taxon>
        <taxon>Ascomycota</taxon>
        <taxon>Pezizomycotina</taxon>
        <taxon>Eurotiomycetes</taxon>
        <taxon>Eurotiomycetidae</taxon>
        <taxon>Eurotiales</taxon>
        <taxon>Aspergillaceae</taxon>
        <taxon>Aspergillus</taxon>
        <taxon>Aspergillus subgen. Aspergillus</taxon>
    </lineage>
</organism>
<evidence type="ECO:0000313" key="1">
    <source>
        <dbReference type="EMBL" id="OJJ78613.1"/>
    </source>
</evidence>
<gene>
    <name evidence="1" type="ORF">ASPGLDRAFT_138514</name>
</gene>
<dbReference type="VEuPathDB" id="FungiDB:ASPGLDRAFT_138514"/>
<evidence type="ECO:0000313" key="2">
    <source>
        <dbReference type="Proteomes" id="UP000184300"/>
    </source>
</evidence>
<sequence>MLPTIEYETLRDFSGLDTIRQSCVSRSNGIQVDNLPIPGFEALGSLESQLPEGSLVKNDLPKSSPGVTAVMEACHKLSHEVFKNLSHALELPWEKYLGEMHEFTAPSMDSLKTFKSREPIRNEWSTLTIIVNTASLQSATVLYGTALSVFAEGATAVVNGETVDTNLLSQGQGVADGSWLVYYVSPNNDVFYTRTAGALMSPLSSDEYERRIRVRDLYPLA</sequence>
<dbReference type="Proteomes" id="UP000184300">
    <property type="component" value="Unassembled WGS sequence"/>
</dbReference>
<dbReference type="AlphaFoldDB" id="A0A1L9V3U7"/>
<dbReference type="EMBL" id="KV878931">
    <property type="protein sequence ID" value="OJJ78613.1"/>
    <property type="molecule type" value="Genomic_DNA"/>
</dbReference>
<proteinExistence type="predicted"/>
<dbReference type="GeneID" id="34457877"/>
<dbReference type="RefSeq" id="XP_022395311.1">
    <property type="nucleotide sequence ID" value="XM_022541616.1"/>
</dbReference>
<reference evidence="2" key="1">
    <citation type="journal article" date="2017" name="Genome Biol.">
        <title>Comparative genomics reveals high biological diversity and specific adaptations in the industrially and medically important fungal genus Aspergillus.</title>
        <authorList>
            <person name="de Vries R.P."/>
            <person name="Riley R."/>
            <person name="Wiebenga A."/>
            <person name="Aguilar-Osorio G."/>
            <person name="Amillis S."/>
            <person name="Uchima C.A."/>
            <person name="Anderluh G."/>
            <person name="Asadollahi M."/>
            <person name="Askin M."/>
            <person name="Barry K."/>
            <person name="Battaglia E."/>
            <person name="Bayram O."/>
            <person name="Benocci T."/>
            <person name="Braus-Stromeyer S.A."/>
            <person name="Caldana C."/>
            <person name="Canovas D."/>
            <person name="Cerqueira G.C."/>
            <person name="Chen F."/>
            <person name="Chen W."/>
            <person name="Choi C."/>
            <person name="Clum A."/>
            <person name="Dos Santos R.A."/>
            <person name="Damasio A.R."/>
            <person name="Diallinas G."/>
            <person name="Emri T."/>
            <person name="Fekete E."/>
            <person name="Flipphi M."/>
            <person name="Freyberg S."/>
            <person name="Gallo A."/>
            <person name="Gournas C."/>
            <person name="Habgood R."/>
            <person name="Hainaut M."/>
            <person name="Harispe M.L."/>
            <person name="Henrissat B."/>
            <person name="Hilden K.S."/>
            <person name="Hope R."/>
            <person name="Hossain A."/>
            <person name="Karabika E."/>
            <person name="Karaffa L."/>
            <person name="Karanyi Z."/>
            <person name="Krasevec N."/>
            <person name="Kuo A."/>
            <person name="Kusch H."/>
            <person name="LaButti K."/>
            <person name="Lagendijk E.L."/>
            <person name="Lapidus A."/>
            <person name="Levasseur A."/>
            <person name="Lindquist E."/>
            <person name="Lipzen A."/>
            <person name="Logrieco A.F."/>
            <person name="MacCabe A."/>
            <person name="Maekelae M.R."/>
            <person name="Malavazi I."/>
            <person name="Melin P."/>
            <person name="Meyer V."/>
            <person name="Mielnichuk N."/>
            <person name="Miskei M."/>
            <person name="Molnar A.P."/>
            <person name="Mule G."/>
            <person name="Ngan C.Y."/>
            <person name="Orejas M."/>
            <person name="Orosz E."/>
            <person name="Ouedraogo J.P."/>
            <person name="Overkamp K.M."/>
            <person name="Park H.-S."/>
            <person name="Perrone G."/>
            <person name="Piumi F."/>
            <person name="Punt P.J."/>
            <person name="Ram A.F."/>
            <person name="Ramon A."/>
            <person name="Rauscher S."/>
            <person name="Record E."/>
            <person name="Riano-Pachon D.M."/>
            <person name="Robert V."/>
            <person name="Roehrig J."/>
            <person name="Ruller R."/>
            <person name="Salamov A."/>
            <person name="Salih N.S."/>
            <person name="Samson R.A."/>
            <person name="Sandor E."/>
            <person name="Sanguinetti M."/>
            <person name="Schuetze T."/>
            <person name="Sepcic K."/>
            <person name="Shelest E."/>
            <person name="Sherlock G."/>
            <person name="Sophianopoulou V."/>
            <person name="Squina F.M."/>
            <person name="Sun H."/>
            <person name="Susca A."/>
            <person name="Todd R.B."/>
            <person name="Tsang A."/>
            <person name="Unkles S.E."/>
            <person name="van de Wiele N."/>
            <person name="van Rossen-Uffink D."/>
            <person name="Oliveira J.V."/>
            <person name="Vesth T.C."/>
            <person name="Visser J."/>
            <person name="Yu J.-H."/>
            <person name="Zhou M."/>
            <person name="Andersen M.R."/>
            <person name="Archer D.B."/>
            <person name="Baker S.E."/>
            <person name="Benoit I."/>
            <person name="Brakhage A.A."/>
            <person name="Braus G.H."/>
            <person name="Fischer R."/>
            <person name="Frisvad J.C."/>
            <person name="Goldman G.H."/>
            <person name="Houbraken J."/>
            <person name="Oakley B."/>
            <person name="Pocsi I."/>
            <person name="Scazzocchio C."/>
            <person name="Seiboth B."/>
            <person name="vanKuyk P.A."/>
            <person name="Wortman J."/>
            <person name="Dyer P.S."/>
            <person name="Grigoriev I.V."/>
        </authorList>
    </citation>
    <scope>NUCLEOTIDE SEQUENCE [LARGE SCALE GENOMIC DNA]</scope>
    <source>
        <strain evidence="2">CBS 516.65</strain>
    </source>
</reference>
<protein>
    <submittedName>
        <fullName evidence="1">Uncharacterized protein</fullName>
    </submittedName>
</protein>
<dbReference type="OrthoDB" id="4525964at2759"/>